<dbReference type="OrthoDB" id="427368at2759"/>
<dbReference type="GO" id="GO:0006281">
    <property type="term" value="P:DNA repair"/>
    <property type="evidence" value="ECO:0007669"/>
    <property type="project" value="TreeGrafter"/>
</dbReference>
<evidence type="ECO:0000256" key="1">
    <source>
        <dbReference type="SAM" id="Phobius"/>
    </source>
</evidence>
<keyword evidence="1" id="KW-0812">Transmembrane</keyword>
<keyword evidence="1" id="KW-1133">Transmembrane helix</keyword>
<protein>
    <submittedName>
        <fullName evidence="4">Mcl1_mid domain-containing protein</fullName>
    </submittedName>
</protein>
<accession>A0A183EU55</accession>
<reference evidence="4" key="1">
    <citation type="submission" date="2016-06" db="UniProtKB">
        <authorList>
            <consortium name="WormBaseParasite"/>
        </authorList>
    </citation>
    <scope>IDENTIFICATION</scope>
</reference>
<dbReference type="WBParaSite" id="GPUH_0002452601-mRNA-1">
    <property type="protein sequence ID" value="GPUH_0002452601-mRNA-1"/>
    <property type="gene ID" value="GPUH_0002452601"/>
</dbReference>
<dbReference type="PANTHER" id="PTHR19932:SF10">
    <property type="entry name" value="WD REPEAT AND HMG-BOX DNA-BINDING PROTEIN 1"/>
    <property type="match status" value="1"/>
</dbReference>
<dbReference type="AlphaFoldDB" id="A0A183EU55"/>
<proteinExistence type="predicted"/>
<dbReference type="GO" id="GO:0000278">
    <property type="term" value="P:mitotic cell cycle"/>
    <property type="evidence" value="ECO:0007669"/>
    <property type="project" value="TreeGrafter"/>
</dbReference>
<name>A0A183EU55_9BILA</name>
<sequence>MFWHRLLHDTLFFADAEEYICSLSKCTGIERNNEADKMDMEMADSQGQNAVKFEDDEEASRSSADLGAIKKSFGFDEEGHFLGSTDTLDKRKRQSAVTYIQQTYKPPTVPKTFVSGSTPENLSQRYLKWNRYGTIVSRRKDDDSIIEVNSFFFNKILHVVKDFYYKGELKIIAVLEFVIDRFPSCTGQILAVMIIFIMITITIIIRIIITIISWTIVVIMIPRISRPFRLSVGL</sequence>
<evidence type="ECO:0000313" key="4">
    <source>
        <dbReference type="WBParaSite" id="GPUH_0002452601-mRNA-1"/>
    </source>
</evidence>
<feature type="transmembrane region" description="Helical" evidence="1">
    <location>
        <begin position="189"/>
        <end position="221"/>
    </location>
</feature>
<dbReference type="EMBL" id="UYRT01101336">
    <property type="protein sequence ID" value="VDN42917.1"/>
    <property type="molecule type" value="Genomic_DNA"/>
</dbReference>
<evidence type="ECO:0000313" key="3">
    <source>
        <dbReference type="Proteomes" id="UP000271098"/>
    </source>
</evidence>
<dbReference type="PANTHER" id="PTHR19932">
    <property type="entry name" value="WD REPEAT AND HMG-BOX DNA BINDING PROTEIN"/>
    <property type="match status" value="1"/>
</dbReference>
<dbReference type="Proteomes" id="UP000271098">
    <property type="component" value="Unassembled WGS sequence"/>
</dbReference>
<gene>
    <name evidence="2" type="ORF">GPUH_LOCUS24498</name>
</gene>
<dbReference type="GO" id="GO:0003682">
    <property type="term" value="F:chromatin binding"/>
    <property type="evidence" value="ECO:0007669"/>
    <property type="project" value="TreeGrafter"/>
</dbReference>
<evidence type="ECO:0000313" key="2">
    <source>
        <dbReference type="EMBL" id="VDN42917.1"/>
    </source>
</evidence>
<organism evidence="4">
    <name type="scientific">Gongylonema pulchrum</name>
    <dbReference type="NCBI Taxonomy" id="637853"/>
    <lineage>
        <taxon>Eukaryota</taxon>
        <taxon>Metazoa</taxon>
        <taxon>Ecdysozoa</taxon>
        <taxon>Nematoda</taxon>
        <taxon>Chromadorea</taxon>
        <taxon>Rhabditida</taxon>
        <taxon>Spirurina</taxon>
        <taxon>Spiruromorpha</taxon>
        <taxon>Spiruroidea</taxon>
        <taxon>Gongylonematidae</taxon>
        <taxon>Gongylonema</taxon>
    </lineage>
</organism>
<dbReference type="GO" id="GO:0006261">
    <property type="term" value="P:DNA-templated DNA replication"/>
    <property type="evidence" value="ECO:0007669"/>
    <property type="project" value="TreeGrafter"/>
</dbReference>
<keyword evidence="1" id="KW-0472">Membrane</keyword>
<keyword evidence="3" id="KW-1185">Reference proteome</keyword>
<dbReference type="GO" id="GO:0043596">
    <property type="term" value="C:nuclear replication fork"/>
    <property type="evidence" value="ECO:0007669"/>
    <property type="project" value="TreeGrafter"/>
</dbReference>
<reference evidence="2 3" key="2">
    <citation type="submission" date="2018-11" db="EMBL/GenBank/DDBJ databases">
        <authorList>
            <consortium name="Pathogen Informatics"/>
        </authorList>
    </citation>
    <scope>NUCLEOTIDE SEQUENCE [LARGE SCALE GENOMIC DNA]</scope>
</reference>